<name>A0ABN8YPK4_RANTA</name>
<proteinExistence type="predicted"/>
<keyword evidence="2" id="KW-1185">Reference proteome</keyword>
<evidence type="ECO:0000313" key="2">
    <source>
        <dbReference type="Proteomes" id="UP001176941"/>
    </source>
</evidence>
<organism evidence="1 2">
    <name type="scientific">Rangifer tarandus platyrhynchus</name>
    <name type="common">Svalbard reindeer</name>
    <dbReference type="NCBI Taxonomy" id="3082113"/>
    <lineage>
        <taxon>Eukaryota</taxon>
        <taxon>Metazoa</taxon>
        <taxon>Chordata</taxon>
        <taxon>Craniata</taxon>
        <taxon>Vertebrata</taxon>
        <taxon>Euteleostomi</taxon>
        <taxon>Mammalia</taxon>
        <taxon>Eutheria</taxon>
        <taxon>Laurasiatheria</taxon>
        <taxon>Artiodactyla</taxon>
        <taxon>Ruminantia</taxon>
        <taxon>Pecora</taxon>
        <taxon>Cervidae</taxon>
        <taxon>Odocoileinae</taxon>
        <taxon>Rangifer</taxon>
    </lineage>
</organism>
<dbReference type="EMBL" id="OX459956">
    <property type="protein sequence ID" value="CAI9161821.1"/>
    <property type="molecule type" value="Genomic_DNA"/>
</dbReference>
<sequence length="108" mass="11390">MPHEVVQNLCCCLPTSPSLSSWEGHFPGAMLPPSSFDSVDFEHDVGAGGPCPTVTSEKDAGPCSHPALCRRLSWITRPLGLFPGHPGSNASRLGLLVPGLLVKGCRRS</sequence>
<evidence type="ECO:0000313" key="1">
    <source>
        <dbReference type="EMBL" id="CAI9161821.1"/>
    </source>
</evidence>
<protein>
    <submittedName>
        <fullName evidence="1">Uncharacterized protein</fullName>
    </submittedName>
</protein>
<gene>
    <name evidence="1" type="ORF">MRATA1EN1_LOCUS10783</name>
</gene>
<dbReference type="Proteomes" id="UP001176941">
    <property type="component" value="Chromosome 20"/>
</dbReference>
<reference evidence="1" key="1">
    <citation type="submission" date="2023-04" db="EMBL/GenBank/DDBJ databases">
        <authorList>
            <consortium name="ELIXIR-Norway"/>
        </authorList>
    </citation>
    <scope>NUCLEOTIDE SEQUENCE [LARGE SCALE GENOMIC DNA]</scope>
</reference>
<accession>A0ABN8YPK4</accession>